<keyword evidence="2" id="KW-1185">Reference proteome</keyword>
<dbReference type="STRING" id="709015.GCA_000472485_02365"/>
<dbReference type="EMBL" id="CP021235">
    <property type="protein sequence ID" value="ARS36041.1"/>
    <property type="molecule type" value="Genomic_DNA"/>
</dbReference>
<name>A0A1X9YT74_9BACT</name>
<dbReference type="OrthoDB" id="1551353at2"/>
<dbReference type="Proteomes" id="UP000266292">
    <property type="component" value="Chromosome"/>
</dbReference>
<sequence length="226" mass="26469">MKGRIASWISKQRRMIQSPEEVKQALSKCFELGKSECRLILASELHYQAMLYHHLRQTGGIPFNQLGMNVKTTIPCVQNSFLHQRSLTRHANYQNADIEIIPDITVFTQEINYDWRRRNFTNTLKETLYSLEVKASERHRGRLQQKEIETDIQKLVAQREETERIHNRRIGVGMFIIDVAPDTRERMKVVTLNYLSELARQQDVDLWYLNQETQVEAVVKAAKITG</sequence>
<protein>
    <submittedName>
        <fullName evidence="1">Uncharacterized protein</fullName>
    </submittedName>
</protein>
<gene>
    <name evidence="1" type="ORF">CA264_11680</name>
</gene>
<proteinExistence type="predicted"/>
<accession>A0A1X9YT74</accession>
<evidence type="ECO:0000313" key="2">
    <source>
        <dbReference type="Proteomes" id="UP000266292"/>
    </source>
</evidence>
<dbReference type="AlphaFoldDB" id="A0A1X9YT74"/>
<reference evidence="2" key="1">
    <citation type="submission" date="2017-05" db="EMBL/GenBank/DDBJ databases">
        <authorList>
            <person name="Ray J."/>
            <person name="Price M."/>
            <person name="Deutschbauer A."/>
        </authorList>
    </citation>
    <scope>NUCLEOTIDE SEQUENCE [LARGE SCALE GENOMIC DNA]</scope>
    <source>
        <strain evidence="2">DSM 19842</strain>
    </source>
</reference>
<organism evidence="1 2">
    <name type="scientific">Pontibacter actiniarum</name>
    <dbReference type="NCBI Taxonomy" id="323450"/>
    <lineage>
        <taxon>Bacteria</taxon>
        <taxon>Pseudomonadati</taxon>
        <taxon>Bacteroidota</taxon>
        <taxon>Cytophagia</taxon>
        <taxon>Cytophagales</taxon>
        <taxon>Hymenobacteraceae</taxon>
        <taxon>Pontibacter</taxon>
    </lineage>
</organism>
<dbReference type="KEGG" id="pact:CA264_11680"/>
<evidence type="ECO:0000313" key="1">
    <source>
        <dbReference type="EMBL" id="ARS36041.1"/>
    </source>
</evidence>